<dbReference type="SUPFAM" id="SSF48498">
    <property type="entry name" value="Tetracyclin repressor-like, C-terminal domain"/>
    <property type="match status" value="1"/>
</dbReference>
<proteinExistence type="predicted"/>
<dbReference type="InterPro" id="IPR050109">
    <property type="entry name" value="HTH-type_TetR-like_transc_reg"/>
</dbReference>
<protein>
    <submittedName>
        <fullName evidence="7">TetR/AcrR family transcriptional regulator</fullName>
    </submittedName>
</protein>
<evidence type="ECO:0000256" key="2">
    <source>
        <dbReference type="ARBA" id="ARBA00023015"/>
    </source>
</evidence>
<feature type="DNA-binding region" description="H-T-H motif" evidence="5">
    <location>
        <begin position="34"/>
        <end position="53"/>
    </location>
</feature>
<comment type="caution">
    <text evidence="7">The sequence shown here is derived from an EMBL/GenBank/DDBJ whole genome shotgun (WGS) entry which is preliminary data.</text>
</comment>
<dbReference type="PROSITE" id="PS50977">
    <property type="entry name" value="HTH_TETR_2"/>
    <property type="match status" value="1"/>
</dbReference>
<dbReference type="Pfam" id="PF13977">
    <property type="entry name" value="TetR_C_6"/>
    <property type="match status" value="1"/>
</dbReference>
<dbReference type="Gene3D" id="1.10.357.10">
    <property type="entry name" value="Tetracycline Repressor, domain 2"/>
    <property type="match status" value="1"/>
</dbReference>
<gene>
    <name evidence="7" type="ORF">ACFYNQ_16250</name>
</gene>
<keyword evidence="1" id="KW-0678">Repressor</keyword>
<feature type="domain" description="HTH tetR-type" evidence="6">
    <location>
        <begin position="11"/>
        <end position="71"/>
    </location>
</feature>
<keyword evidence="4" id="KW-0804">Transcription</keyword>
<name>A0ABW6M1S4_9ACTN</name>
<sequence length="213" mass="23607">MSEPRTTRRIGRRRTEVLDAACEVVSDRGAEATRFTDVTAVTGVGASTLQYWFGSREDMLIAVFRHAADRDLDAVTAYLATEPDPWRQLVHLAAFLTGNTDDGDDTGWRLWVEWWRWALRDDEVRGQVLDDYTRWRRLIADSIASGQGAGAFANDTPPHELAHQILAFFDGLALPVALGDPTVTPSHAHALLVDALARLVGHRQDTPPASGHR</sequence>
<evidence type="ECO:0000256" key="4">
    <source>
        <dbReference type="ARBA" id="ARBA00023163"/>
    </source>
</evidence>
<dbReference type="InterPro" id="IPR036271">
    <property type="entry name" value="Tet_transcr_reg_TetR-rel_C_sf"/>
</dbReference>
<dbReference type="Proteomes" id="UP001601303">
    <property type="component" value="Unassembled WGS sequence"/>
</dbReference>
<keyword evidence="3 5" id="KW-0238">DNA-binding</keyword>
<dbReference type="PANTHER" id="PTHR30055">
    <property type="entry name" value="HTH-TYPE TRANSCRIPTIONAL REGULATOR RUTR"/>
    <property type="match status" value="1"/>
</dbReference>
<dbReference type="InterPro" id="IPR039538">
    <property type="entry name" value="BetI_C"/>
</dbReference>
<evidence type="ECO:0000313" key="7">
    <source>
        <dbReference type="EMBL" id="MFE9600109.1"/>
    </source>
</evidence>
<evidence type="ECO:0000313" key="8">
    <source>
        <dbReference type="Proteomes" id="UP001601303"/>
    </source>
</evidence>
<dbReference type="Pfam" id="PF00440">
    <property type="entry name" value="TetR_N"/>
    <property type="match status" value="1"/>
</dbReference>
<evidence type="ECO:0000256" key="1">
    <source>
        <dbReference type="ARBA" id="ARBA00022491"/>
    </source>
</evidence>
<keyword evidence="8" id="KW-1185">Reference proteome</keyword>
<keyword evidence="2" id="KW-0805">Transcription regulation</keyword>
<dbReference type="PANTHER" id="PTHR30055:SF200">
    <property type="entry name" value="HTH-TYPE TRANSCRIPTIONAL REPRESSOR BDCR"/>
    <property type="match status" value="1"/>
</dbReference>
<reference evidence="7 8" key="1">
    <citation type="submission" date="2024-10" db="EMBL/GenBank/DDBJ databases">
        <title>The Natural Products Discovery Center: Release of the First 8490 Sequenced Strains for Exploring Actinobacteria Biosynthetic Diversity.</title>
        <authorList>
            <person name="Kalkreuter E."/>
            <person name="Kautsar S.A."/>
            <person name="Yang D."/>
            <person name="Bader C.D."/>
            <person name="Teijaro C.N."/>
            <person name="Fluegel L."/>
            <person name="Davis C.M."/>
            <person name="Simpson J.R."/>
            <person name="Lauterbach L."/>
            <person name="Steele A.D."/>
            <person name="Gui C."/>
            <person name="Meng S."/>
            <person name="Li G."/>
            <person name="Viehrig K."/>
            <person name="Ye F."/>
            <person name="Su P."/>
            <person name="Kiefer A.F."/>
            <person name="Nichols A."/>
            <person name="Cepeda A.J."/>
            <person name="Yan W."/>
            <person name="Fan B."/>
            <person name="Jiang Y."/>
            <person name="Adhikari A."/>
            <person name="Zheng C.-J."/>
            <person name="Schuster L."/>
            <person name="Cowan T.M."/>
            <person name="Smanski M.J."/>
            <person name="Chevrette M.G."/>
            <person name="De Carvalho L.P.S."/>
            <person name="Shen B."/>
        </authorList>
    </citation>
    <scope>NUCLEOTIDE SEQUENCE [LARGE SCALE GENOMIC DNA]</scope>
    <source>
        <strain evidence="7 8">NPDC006488</strain>
    </source>
</reference>
<organism evidence="7 8">
    <name type="scientific">Streptomyces hokutonensis</name>
    <dbReference type="NCBI Taxonomy" id="1306990"/>
    <lineage>
        <taxon>Bacteria</taxon>
        <taxon>Bacillati</taxon>
        <taxon>Actinomycetota</taxon>
        <taxon>Actinomycetes</taxon>
        <taxon>Kitasatosporales</taxon>
        <taxon>Streptomycetaceae</taxon>
        <taxon>Streptomyces</taxon>
    </lineage>
</organism>
<dbReference type="InterPro" id="IPR009057">
    <property type="entry name" value="Homeodomain-like_sf"/>
</dbReference>
<evidence type="ECO:0000259" key="6">
    <source>
        <dbReference type="PROSITE" id="PS50977"/>
    </source>
</evidence>
<dbReference type="InterPro" id="IPR001647">
    <property type="entry name" value="HTH_TetR"/>
</dbReference>
<dbReference type="EMBL" id="JBIAHM010000005">
    <property type="protein sequence ID" value="MFE9600109.1"/>
    <property type="molecule type" value="Genomic_DNA"/>
</dbReference>
<accession>A0ABW6M1S4</accession>
<dbReference type="SUPFAM" id="SSF46689">
    <property type="entry name" value="Homeodomain-like"/>
    <property type="match status" value="1"/>
</dbReference>
<dbReference type="RefSeq" id="WP_388106437.1">
    <property type="nucleotide sequence ID" value="NZ_JBIAHM010000005.1"/>
</dbReference>
<evidence type="ECO:0000256" key="5">
    <source>
        <dbReference type="PROSITE-ProRule" id="PRU00335"/>
    </source>
</evidence>
<evidence type="ECO:0000256" key="3">
    <source>
        <dbReference type="ARBA" id="ARBA00023125"/>
    </source>
</evidence>